<name>A0ABP6RJN6_9MICC</name>
<keyword evidence="1" id="KW-0472">Membrane</keyword>
<evidence type="ECO:0000256" key="1">
    <source>
        <dbReference type="SAM" id="Phobius"/>
    </source>
</evidence>
<dbReference type="Proteomes" id="UP001501736">
    <property type="component" value="Unassembled WGS sequence"/>
</dbReference>
<evidence type="ECO:0000313" key="2">
    <source>
        <dbReference type="EMBL" id="GAA3287669.1"/>
    </source>
</evidence>
<accession>A0ABP6RJN6</accession>
<protein>
    <recommendedName>
        <fullName evidence="4">SipW-cognate class signal peptide</fullName>
    </recommendedName>
</protein>
<evidence type="ECO:0000313" key="3">
    <source>
        <dbReference type="Proteomes" id="UP001501736"/>
    </source>
</evidence>
<feature type="transmembrane region" description="Helical" evidence="1">
    <location>
        <begin position="19"/>
        <end position="38"/>
    </location>
</feature>
<keyword evidence="3" id="KW-1185">Reference proteome</keyword>
<keyword evidence="1" id="KW-1133">Transmembrane helix</keyword>
<dbReference type="RefSeq" id="WP_344721826.1">
    <property type="nucleotide sequence ID" value="NZ_BAAAYG010000012.1"/>
</dbReference>
<dbReference type="EMBL" id="BAAAYG010000012">
    <property type="protein sequence ID" value="GAA3287669.1"/>
    <property type="molecule type" value="Genomic_DNA"/>
</dbReference>
<organism evidence="2 3">
    <name type="scientific">Nesterenkonia halobia</name>
    <dbReference type="NCBI Taxonomy" id="37922"/>
    <lineage>
        <taxon>Bacteria</taxon>
        <taxon>Bacillati</taxon>
        <taxon>Actinomycetota</taxon>
        <taxon>Actinomycetes</taxon>
        <taxon>Micrococcales</taxon>
        <taxon>Micrococcaceae</taxon>
        <taxon>Nesterenkonia</taxon>
    </lineage>
</organism>
<sequence length="210" mass="20904">MTDAAAASGKTTARRRVQAVLAGGLVLGVGAAVTLASWNDSEFADGIFGSAAFNLEGSTDGESYTDHASADAAATLDFSADNMTPGQTVHTPFWVRLDADTTVDGTIEAADGIGITGSDGTNTANLSYEVTADPDSCDAAGAATGTTVASGADLSTGVGSTSTIDLTAGEDAAGTPVQLCFSVTAAEEEFAQGDTTEVTWEVLATSVDNS</sequence>
<proteinExistence type="predicted"/>
<gene>
    <name evidence="2" type="ORF">GCM10020260_24630</name>
</gene>
<comment type="caution">
    <text evidence="2">The sequence shown here is derived from an EMBL/GenBank/DDBJ whole genome shotgun (WGS) entry which is preliminary data.</text>
</comment>
<evidence type="ECO:0008006" key="4">
    <source>
        <dbReference type="Google" id="ProtNLM"/>
    </source>
</evidence>
<keyword evidence="1" id="KW-0812">Transmembrane</keyword>
<dbReference type="NCBIfam" id="TIGR04088">
    <property type="entry name" value="cognate_SipW"/>
    <property type="match status" value="1"/>
</dbReference>
<reference evidence="3" key="1">
    <citation type="journal article" date="2019" name="Int. J. Syst. Evol. Microbiol.">
        <title>The Global Catalogue of Microorganisms (GCM) 10K type strain sequencing project: providing services to taxonomists for standard genome sequencing and annotation.</title>
        <authorList>
            <consortium name="The Broad Institute Genomics Platform"/>
            <consortium name="The Broad Institute Genome Sequencing Center for Infectious Disease"/>
            <person name="Wu L."/>
            <person name="Ma J."/>
        </authorList>
    </citation>
    <scope>NUCLEOTIDE SEQUENCE [LARGE SCALE GENOMIC DNA]</scope>
    <source>
        <strain evidence="3">JCM 11483</strain>
    </source>
</reference>
<dbReference type="InterPro" id="IPR023833">
    <property type="entry name" value="Signal_pept_SipW-depend-type"/>
</dbReference>